<dbReference type="EMBL" id="KE346345">
    <property type="protein sequence ID" value="EXC33906.1"/>
    <property type="molecule type" value="Genomic_DNA"/>
</dbReference>
<accession>W9SAZ7</accession>
<dbReference type="PANTHER" id="PTHR36037:SF1">
    <property type="entry name" value="RNA-DIRECTED DNA POLYMERASE (REVERSE TRANSCRIPTASE)-RELATED FAMILY PROTEIN"/>
    <property type="match status" value="1"/>
</dbReference>
<evidence type="ECO:0000313" key="1">
    <source>
        <dbReference type="EMBL" id="EXC33906.1"/>
    </source>
</evidence>
<organism evidence="1 2">
    <name type="scientific">Morus notabilis</name>
    <dbReference type="NCBI Taxonomy" id="981085"/>
    <lineage>
        <taxon>Eukaryota</taxon>
        <taxon>Viridiplantae</taxon>
        <taxon>Streptophyta</taxon>
        <taxon>Embryophyta</taxon>
        <taxon>Tracheophyta</taxon>
        <taxon>Spermatophyta</taxon>
        <taxon>Magnoliopsida</taxon>
        <taxon>eudicotyledons</taxon>
        <taxon>Gunneridae</taxon>
        <taxon>Pentapetalae</taxon>
        <taxon>rosids</taxon>
        <taxon>fabids</taxon>
        <taxon>Rosales</taxon>
        <taxon>Moraceae</taxon>
        <taxon>Moreae</taxon>
        <taxon>Morus</taxon>
    </lineage>
</organism>
<proteinExistence type="predicted"/>
<dbReference type="AlphaFoldDB" id="W9SAZ7"/>
<evidence type="ECO:0000313" key="2">
    <source>
        <dbReference type="Proteomes" id="UP000030645"/>
    </source>
</evidence>
<sequence>MVSILNPEKNFRGEFVRAGEEADTEIPEIFGPIWRGNAMENAMEIVPPSSEHLDLDTIRSRAKELEEMLSSLEGNDSALFHSDLEKLVKHRALKFQSRMEEIGSEGSDVSFLEDKDFDTCLEHLGEELNLGEAKNSRMSEEIEVLTRTYAEGKVLKSARGAGAPRGEVLEKRLNSYAL</sequence>
<gene>
    <name evidence="1" type="ORF">L484_012796</name>
</gene>
<name>W9SAZ7_9ROSA</name>
<keyword evidence="2" id="KW-1185">Reference proteome</keyword>
<dbReference type="STRING" id="981085.W9SAZ7"/>
<dbReference type="PANTHER" id="PTHR36037">
    <property type="entry name" value="RNA-DIRECTED DNA POLYMERASE (REVERSE TRANSCRIPTASE)-RELATED FAMILY PROTEIN"/>
    <property type="match status" value="1"/>
</dbReference>
<protein>
    <submittedName>
        <fullName evidence="1">Uncharacterized protein</fullName>
    </submittedName>
</protein>
<reference evidence="2" key="1">
    <citation type="submission" date="2013-01" db="EMBL/GenBank/DDBJ databases">
        <title>Draft Genome Sequence of a Mulberry Tree, Morus notabilis C.K. Schneid.</title>
        <authorList>
            <person name="He N."/>
            <person name="Zhao S."/>
        </authorList>
    </citation>
    <scope>NUCLEOTIDE SEQUENCE</scope>
</reference>
<dbReference type="Proteomes" id="UP000030645">
    <property type="component" value="Unassembled WGS sequence"/>
</dbReference>